<accession>A0A517P1X3</accession>
<dbReference type="GO" id="GO:0005524">
    <property type="term" value="F:ATP binding"/>
    <property type="evidence" value="ECO:0007669"/>
    <property type="project" value="InterPro"/>
</dbReference>
<dbReference type="InterPro" id="IPR014001">
    <property type="entry name" value="Helicase_ATP-bd"/>
</dbReference>
<keyword evidence="3" id="KW-0067">ATP-binding</keyword>
<evidence type="ECO:0000259" key="1">
    <source>
        <dbReference type="SMART" id="SM00487"/>
    </source>
</evidence>
<dbReference type="Pfam" id="PF04851">
    <property type="entry name" value="ResIII"/>
    <property type="match status" value="1"/>
</dbReference>
<dbReference type="PANTHER" id="PTHR47396">
    <property type="entry name" value="TYPE I RESTRICTION ENZYME ECOKI R PROTEIN"/>
    <property type="match status" value="1"/>
</dbReference>
<dbReference type="EMBL" id="CP036526">
    <property type="protein sequence ID" value="QDT13372.1"/>
    <property type="molecule type" value="Genomic_DNA"/>
</dbReference>
<proteinExistence type="predicted"/>
<dbReference type="RefSeq" id="WP_145421115.1">
    <property type="nucleotide sequence ID" value="NZ_CP036526.1"/>
</dbReference>
<dbReference type="Gene3D" id="3.40.50.300">
    <property type="entry name" value="P-loop containing nucleotide triphosphate hydrolases"/>
    <property type="match status" value="2"/>
</dbReference>
<feature type="domain" description="Helicase ATP-binding" evidence="1">
    <location>
        <begin position="51"/>
        <end position="222"/>
    </location>
</feature>
<dbReference type="GO" id="GO:0005829">
    <property type="term" value="C:cytosol"/>
    <property type="evidence" value="ECO:0007669"/>
    <property type="project" value="TreeGrafter"/>
</dbReference>
<feature type="domain" description="Helicase C-terminal" evidence="2">
    <location>
        <begin position="260"/>
        <end position="336"/>
    </location>
</feature>
<dbReference type="OrthoDB" id="9802848at2"/>
<reference evidence="3 4" key="1">
    <citation type="submission" date="2019-02" db="EMBL/GenBank/DDBJ databases">
        <title>Deep-cultivation of Planctomycetes and their phenomic and genomic characterization uncovers novel biology.</title>
        <authorList>
            <person name="Wiegand S."/>
            <person name="Jogler M."/>
            <person name="Boedeker C."/>
            <person name="Pinto D."/>
            <person name="Vollmers J."/>
            <person name="Rivas-Marin E."/>
            <person name="Kohn T."/>
            <person name="Peeters S.H."/>
            <person name="Heuer A."/>
            <person name="Rast P."/>
            <person name="Oberbeckmann S."/>
            <person name="Bunk B."/>
            <person name="Jeske O."/>
            <person name="Meyerdierks A."/>
            <person name="Storesund J.E."/>
            <person name="Kallscheuer N."/>
            <person name="Luecker S."/>
            <person name="Lage O.M."/>
            <person name="Pohl T."/>
            <person name="Merkel B.J."/>
            <person name="Hornburger P."/>
            <person name="Mueller R.-W."/>
            <person name="Bruemmer F."/>
            <person name="Labrenz M."/>
            <person name="Spormann A.M."/>
            <person name="Op den Camp H."/>
            <person name="Overmann J."/>
            <person name="Amann R."/>
            <person name="Jetten M.S.M."/>
            <person name="Mascher T."/>
            <person name="Medema M.H."/>
            <person name="Devos D.P."/>
            <person name="Kaster A.-K."/>
            <person name="Ovreas L."/>
            <person name="Rohde M."/>
            <person name="Galperin M.Y."/>
            <person name="Jogler C."/>
        </authorList>
    </citation>
    <scope>NUCLEOTIDE SEQUENCE [LARGE SCALE GENOMIC DNA]</scope>
    <source>
        <strain evidence="3 4">K23_9</strain>
    </source>
</reference>
<dbReference type="SMART" id="SM00487">
    <property type="entry name" value="DEXDc"/>
    <property type="match status" value="1"/>
</dbReference>
<dbReference type="InterPro" id="IPR006935">
    <property type="entry name" value="Helicase/UvrB_N"/>
</dbReference>
<name>A0A517P1X3_9BACT</name>
<evidence type="ECO:0000259" key="2">
    <source>
        <dbReference type="SMART" id="SM00490"/>
    </source>
</evidence>
<dbReference type="Proteomes" id="UP000319817">
    <property type="component" value="Chromosome"/>
</dbReference>
<organism evidence="3 4">
    <name type="scientific">Stieleria marina</name>
    <dbReference type="NCBI Taxonomy" id="1930275"/>
    <lineage>
        <taxon>Bacteria</taxon>
        <taxon>Pseudomonadati</taxon>
        <taxon>Planctomycetota</taxon>
        <taxon>Planctomycetia</taxon>
        <taxon>Pirellulales</taxon>
        <taxon>Pirellulaceae</taxon>
        <taxon>Stieleria</taxon>
    </lineage>
</organism>
<dbReference type="EC" id="3.6.4.13" evidence="3"/>
<keyword evidence="4" id="KW-1185">Reference proteome</keyword>
<dbReference type="InterPro" id="IPR050742">
    <property type="entry name" value="Helicase_Restrict-Modif_Enz"/>
</dbReference>
<dbReference type="SUPFAM" id="SSF52540">
    <property type="entry name" value="P-loop containing nucleoside triphosphate hydrolases"/>
    <property type="match status" value="1"/>
</dbReference>
<evidence type="ECO:0000313" key="4">
    <source>
        <dbReference type="Proteomes" id="UP000319817"/>
    </source>
</evidence>
<dbReference type="SMART" id="SM00490">
    <property type="entry name" value="HELICc"/>
    <property type="match status" value="1"/>
</dbReference>
<dbReference type="InterPro" id="IPR027417">
    <property type="entry name" value="P-loop_NTPase"/>
</dbReference>
<keyword evidence="3" id="KW-0547">Nucleotide-binding</keyword>
<dbReference type="Pfam" id="PF00271">
    <property type="entry name" value="Helicase_C"/>
    <property type="match status" value="1"/>
</dbReference>
<dbReference type="AlphaFoldDB" id="A0A517P1X3"/>
<protein>
    <submittedName>
        <fullName evidence="3">ATP-dependent RNA helicase SrmB</fullName>
        <ecNumber evidence="3">3.6.4.13</ecNumber>
    </submittedName>
</protein>
<dbReference type="InterPro" id="IPR001650">
    <property type="entry name" value="Helicase_C-like"/>
</dbReference>
<dbReference type="PANTHER" id="PTHR47396:SF1">
    <property type="entry name" value="ATP-DEPENDENT HELICASE IRC3-RELATED"/>
    <property type="match status" value="1"/>
</dbReference>
<dbReference type="GO" id="GO:0016787">
    <property type="term" value="F:hydrolase activity"/>
    <property type="evidence" value="ECO:0007669"/>
    <property type="project" value="UniProtKB-KW"/>
</dbReference>
<gene>
    <name evidence="3" type="primary">srmB</name>
    <name evidence="3" type="ORF">K239x_53900</name>
</gene>
<evidence type="ECO:0000313" key="3">
    <source>
        <dbReference type="EMBL" id="QDT13372.1"/>
    </source>
</evidence>
<keyword evidence="3" id="KW-0378">Hydrolase</keyword>
<keyword evidence="3" id="KW-0347">Helicase</keyword>
<sequence>MVETNFSDAQIDSALSLIPPAKNRSADFDPSGVERLAPGIDGALRAFLAVCDVQPRPYQSRIIQSAIRMFAGTRIGRNGQASPAAKSVLIESPTGSGKTVMGLATAALIQRVTGARVGWVAMRRNLLAQAQAENLARGFGLQMHPISMFDKNPPDVDLLVVDEAQHDAATSMANLHSQIRPTWTLGLSATPYRTDRIKLCFDQVIRDAGIASLIADGYLSHYHHYTIPEHTPARIAQLLVDDPKRWGKSLVFFHRRSECDLLYLLLDQADIRSEVVTASSNRERQIADFTEGRLDVLINMAILTEGFDCPELQTVFCRPSGKGCTIQMSGRVLRTCHAVPNKQIVQCRKTPFPMLRMAMPAEQYLWTDDGWRSIRANKQLDAMTHMARQRVAKAEVQLPKLVSIHRSRATSAWVSQSQS</sequence>
<dbReference type="GO" id="GO:0003677">
    <property type="term" value="F:DNA binding"/>
    <property type="evidence" value="ECO:0007669"/>
    <property type="project" value="InterPro"/>
</dbReference>
<dbReference type="GO" id="GO:0003724">
    <property type="term" value="F:RNA helicase activity"/>
    <property type="evidence" value="ECO:0007669"/>
    <property type="project" value="UniProtKB-EC"/>
</dbReference>